<accession>A0A9E7N872</accession>
<evidence type="ECO:0000313" key="3">
    <source>
        <dbReference type="EMBL" id="UTF53235.1"/>
    </source>
</evidence>
<dbReference type="Pfam" id="PF25953">
    <property type="entry name" value="DUF7991"/>
    <property type="match status" value="1"/>
</dbReference>
<organism evidence="3 4">
    <name type="scientific">Natronosalvus rutilus</name>
    <dbReference type="NCBI Taxonomy" id="2953753"/>
    <lineage>
        <taxon>Archaea</taxon>
        <taxon>Methanobacteriati</taxon>
        <taxon>Methanobacteriota</taxon>
        <taxon>Stenosarchaea group</taxon>
        <taxon>Halobacteria</taxon>
        <taxon>Halobacteriales</taxon>
        <taxon>Natrialbaceae</taxon>
        <taxon>Natronosalvus</taxon>
    </lineage>
</organism>
<dbReference type="EMBL" id="CP100355">
    <property type="protein sequence ID" value="UTF53235.1"/>
    <property type="molecule type" value="Genomic_DNA"/>
</dbReference>
<feature type="transmembrane region" description="Helical" evidence="1">
    <location>
        <begin position="67"/>
        <end position="88"/>
    </location>
</feature>
<keyword evidence="1" id="KW-0472">Membrane</keyword>
<protein>
    <recommendedName>
        <fullName evidence="2">DUF7991 domain-containing protein</fullName>
    </recommendedName>
</protein>
<name>A0A9E7N872_9EURY</name>
<keyword evidence="4" id="KW-1185">Reference proteome</keyword>
<evidence type="ECO:0000259" key="2">
    <source>
        <dbReference type="Pfam" id="PF25953"/>
    </source>
</evidence>
<feature type="transmembrane region" description="Helical" evidence="1">
    <location>
        <begin position="40"/>
        <end position="61"/>
    </location>
</feature>
<reference evidence="3" key="1">
    <citation type="submission" date="2022-06" db="EMBL/GenBank/DDBJ databases">
        <title>Diverse halophilic archaea isolated from saline environments.</title>
        <authorList>
            <person name="Cui H.-L."/>
        </authorList>
    </citation>
    <scope>NUCLEOTIDE SEQUENCE</scope>
    <source>
        <strain evidence="3">WLHS1</strain>
    </source>
</reference>
<evidence type="ECO:0000256" key="1">
    <source>
        <dbReference type="SAM" id="Phobius"/>
    </source>
</evidence>
<feature type="domain" description="DUF7991" evidence="2">
    <location>
        <begin position="1"/>
        <end position="104"/>
    </location>
</feature>
<proteinExistence type="predicted"/>
<dbReference type="GeneID" id="73291560"/>
<evidence type="ECO:0000313" key="4">
    <source>
        <dbReference type="Proteomes" id="UP001056855"/>
    </source>
</evidence>
<feature type="transmembrane region" description="Helical" evidence="1">
    <location>
        <begin position="6"/>
        <end position="28"/>
    </location>
</feature>
<dbReference type="InterPro" id="IPR058304">
    <property type="entry name" value="DUF7991"/>
</dbReference>
<dbReference type="Proteomes" id="UP001056855">
    <property type="component" value="Chromosome"/>
</dbReference>
<dbReference type="AlphaFoldDB" id="A0A9E7N872"/>
<dbReference type="RefSeq" id="WP_254157515.1">
    <property type="nucleotide sequence ID" value="NZ_CP100355.1"/>
</dbReference>
<gene>
    <name evidence="3" type="ORF">NGM29_15900</name>
</gene>
<keyword evidence="1" id="KW-1133">Transmembrane helix</keyword>
<sequence length="106" mass="11373">MVSPLDAIGLLVIVGVHTLFAAVSTRFFRIRLETDWGTLVYVALVIPVVLFVSLLVLSGPLGLGPNLGSAVTAFVVAIALPIMLGYTIDVFWMPHPEEVELPDTAK</sequence>
<dbReference type="KEGG" id="sawl:NGM29_15900"/>
<keyword evidence="1" id="KW-0812">Transmembrane</keyword>